<feature type="transmembrane region" description="Helical" evidence="1">
    <location>
        <begin position="24"/>
        <end position="43"/>
    </location>
</feature>
<sequence>MQKFLILFLLTALAVFFLGGFLPYWGLMLAVAFIAFFVGAGAGSSFLASGFSFGIVWFSMVIRILAVTSSALPQQMADLMGLKNDNLLWFATALLGFMIGGFSGMTGSLFKKLFEKKYEGVYRR</sequence>
<evidence type="ECO:0000313" key="3">
    <source>
        <dbReference type="Proteomes" id="UP000240708"/>
    </source>
</evidence>
<comment type="caution">
    <text evidence="2">The sequence shown here is derived from an EMBL/GenBank/DDBJ whole genome shotgun (WGS) entry which is preliminary data.</text>
</comment>
<keyword evidence="3" id="KW-1185">Reference proteome</keyword>
<feature type="transmembrane region" description="Helical" evidence="1">
    <location>
        <begin position="87"/>
        <end position="110"/>
    </location>
</feature>
<keyword evidence="1" id="KW-1133">Transmembrane helix</keyword>
<organism evidence="2 3">
    <name type="scientific">Cecembia rubra</name>
    <dbReference type="NCBI Taxonomy" id="1485585"/>
    <lineage>
        <taxon>Bacteria</taxon>
        <taxon>Pseudomonadati</taxon>
        <taxon>Bacteroidota</taxon>
        <taxon>Cytophagia</taxon>
        <taxon>Cytophagales</taxon>
        <taxon>Cyclobacteriaceae</taxon>
        <taxon>Cecembia</taxon>
    </lineage>
</organism>
<accession>A0A2P8EA04</accession>
<dbReference type="RefSeq" id="WP_106566247.1">
    <property type="nucleotide sequence ID" value="NZ_PYGF01000002.1"/>
</dbReference>
<proteinExistence type="predicted"/>
<dbReference type="AlphaFoldDB" id="A0A2P8EA04"/>
<evidence type="ECO:0000256" key="1">
    <source>
        <dbReference type="SAM" id="Phobius"/>
    </source>
</evidence>
<keyword evidence="1" id="KW-0812">Transmembrane</keyword>
<reference evidence="2 3" key="1">
    <citation type="submission" date="2018-03" db="EMBL/GenBank/DDBJ databases">
        <title>Genomic Encyclopedia of Archaeal and Bacterial Type Strains, Phase II (KMG-II): from individual species to whole genera.</title>
        <authorList>
            <person name="Goeker M."/>
        </authorList>
    </citation>
    <scope>NUCLEOTIDE SEQUENCE [LARGE SCALE GENOMIC DNA]</scope>
    <source>
        <strain evidence="2 3">DSM 28057</strain>
    </source>
</reference>
<dbReference type="EMBL" id="PYGF01000002">
    <property type="protein sequence ID" value="PSL06301.1"/>
    <property type="molecule type" value="Genomic_DNA"/>
</dbReference>
<evidence type="ECO:0000313" key="2">
    <source>
        <dbReference type="EMBL" id="PSL06301.1"/>
    </source>
</evidence>
<protein>
    <submittedName>
        <fullName evidence="2">Uncharacterized protein</fullName>
    </submittedName>
</protein>
<feature type="transmembrane region" description="Helical" evidence="1">
    <location>
        <begin position="50"/>
        <end position="67"/>
    </location>
</feature>
<name>A0A2P8EA04_9BACT</name>
<dbReference type="OrthoDB" id="840364at2"/>
<gene>
    <name evidence="2" type="ORF">CLV48_102116</name>
</gene>
<dbReference type="Proteomes" id="UP000240708">
    <property type="component" value="Unassembled WGS sequence"/>
</dbReference>
<keyword evidence="1" id="KW-0472">Membrane</keyword>